<dbReference type="InterPro" id="IPR001005">
    <property type="entry name" value="SANT/Myb"/>
</dbReference>
<protein>
    <recommendedName>
        <fullName evidence="2">Myb-like domain-containing protein</fullName>
    </recommendedName>
</protein>
<feature type="compositionally biased region" description="Basic and acidic residues" evidence="1">
    <location>
        <begin position="206"/>
        <end position="240"/>
    </location>
</feature>
<feature type="domain" description="Myb-like" evidence="2">
    <location>
        <begin position="543"/>
        <end position="606"/>
    </location>
</feature>
<dbReference type="InterPro" id="IPR009057">
    <property type="entry name" value="Homeodomain-like_sf"/>
</dbReference>
<comment type="caution">
    <text evidence="3">The sequence shown here is derived from an EMBL/GenBank/DDBJ whole genome shotgun (WGS) entry which is preliminary data.</text>
</comment>
<dbReference type="OrthoDB" id="39591at2759"/>
<dbReference type="Gene3D" id="1.10.10.60">
    <property type="entry name" value="Homeodomain-like"/>
    <property type="match status" value="2"/>
</dbReference>
<gene>
    <name evidence="3" type="ORF">HHK36_000684</name>
</gene>
<proteinExistence type="predicted"/>
<dbReference type="EMBL" id="JABCRI010000001">
    <property type="protein sequence ID" value="KAF8412715.1"/>
    <property type="molecule type" value="Genomic_DNA"/>
</dbReference>
<feature type="compositionally biased region" description="Basic and acidic residues" evidence="1">
    <location>
        <begin position="61"/>
        <end position="70"/>
    </location>
</feature>
<reference evidence="3 4" key="1">
    <citation type="submission" date="2020-04" db="EMBL/GenBank/DDBJ databases">
        <title>Plant Genome Project.</title>
        <authorList>
            <person name="Zhang R.-G."/>
        </authorList>
    </citation>
    <scope>NUCLEOTIDE SEQUENCE [LARGE SCALE GENOMIC DNA]</scope>
    <source>
        <strain evidence="3">YNK0</strain>
        <tissue evidence="3">Leaf</tissue>
    </source>
</reference>
<feature type="compositionally biased region" description="Basic and acidic residues" evidence="1">
    <location>
        <begin position="1"/>
        <end position="23"/>
    </location>
</feature>
<feature type="domain" description="Myb-like" evidence="2">
    <location>
        <begin position="501"/>
        <end position="542"/>
    </location>
</feature>
<dbReference type="PANTHER" id="PTHR47430">
    <property type="entry name" value="GB|AAC33480.1"/>
    <property type="match status" value="1"/>
</dbReference>
<evidence type="ECO:0000313" key="4">
    <source>
        <dbReference type="Proteomes" id="UP000655225"/>
    </source>
</evidence>
<feature type="compositionally biased region" description="Basic and acidic residues" evidence="1">
    <location>
        <begin position="163"/>
        <end position="182"/>
    </location>
</feature>
<evidence type="ECO:0000313" key="3">
    <source>
        <dbReference type="EMBL" id="KAF8412715.1"/>
    </source>
</evidence>
<dbReference type="SUPFAM" id="SSF46689">
    <property type="entry name" value="Homeodomain-like"/>
    <property type="match status" value="1"/>
</dbReference>
<name>A0A834ZSD4_TETSI</name>
<accession>A0A834ZSD4</accession>
<feature type="region of interest" description="Disordered" evidence="1">
    <location>
        <begin position="1"/>
        <end position="298"/>
    </location>
</feature>
<feature type="compositionally biased region" description="Basic and acidic residues" evidence="1">
    <location>
        <begin position="128"/>
        <end position="147"/>
    </location>
</feature>
<feature type="compositionally biased region" description="Basic residues" evidence="1">
    <location>
        <begin position="241"/>
        <end position="250"/>
    </location>
</feature>
<feature type="compositionally biased region" description="Basic and acidic residues" evidence="1">
    <location>
        <begin position="340"/>
        <end position="355"/>
    </location>
</feature>
<organism evidence="3 4">
    <name type="scientific">Tetracentron sinense</name>
    <name type="common">Spur-leaf</name>
    <dbReference type="NCBI Taxonomy" id="13715"/>
    <lineage>
        <taxon>Eukaryota</taxon>
        <taxon>Viridiplantae</taxon>
        <taxon>Streptophyta</taxon>
        <taxon>Embryophyta</taxon>
        <taxon>Tracheophyta</taxon>
        <taxon>Spermatophyta</taxon>
        <taxon>Magnoliopsida</taxon>
        <taxon>Trochodendrales</taxon>
        <taxon>Trochodendraceae</taxon>
        <taxon>Tetracentron</taxon>
    </lineage>
</organism>
<feature type="compositionally biased region" description="Basic residues" evidence="1">
    <location>
        <begin position="393"/>
        <end position="403"/>
    </location>
</feature>
<feature type="compositionally biased region" description="Acidic residues" evidence="1">
    <location>
        <begin position="320"/>
        <end position="332"/>
    </location>
</feature>
<dbReference type="AlphaFoldDB" id="A0A834ZSD4"/>
<feature type="compositionally biased region" description="Basic and acidic residues" evidence="1">
    <location>
        <begin position="269"/>
        <end position="298"/>
    </location>
</feature>
<evidence type="ECO:0000259" key="2">
    <source>
        <dbReference type="PROSITE" id="PS50090"/>
    </source>
</evidence>
<dbReference type="PANTHER" id="PTHR47430:SF4">
    <property type="entry name" value="GB|AAC33480.1"/>
    <property type="match status" value="1"/>
</dbReference>
<dbReference type="OMA" id="LRLYEMK"/>
<feature type="region of interest" description="Disordered" evidence="1">
    <location>
        <begin position="320"/>
        <end position="403"/>
    </location>
</feature>
<sequence length="606" mass="70445">MRRGEEDIHHEREKNSNKKKGSEGDSVEEMINNRHATDRKVENRVVDLRKDDGKKKKKKEMKKDEGKDELGFNVVGKEAVNGKDLVGGENKKRKHEHTNNGKAQENVVEFKFTKDEKNRKKEKRNKVKKDECRDDADYKENEHKKVPDQNCYVGERNNVKNLEISKDEESGNKTKLESTKDEKKKRKTKEKRNKDKEYLSSPSAEILKDKELGKDKEIKEWKSTEKEECTDIKDLDGGDKKNKKNNKKGKKDKEGGEKKGKRSIANGKEVGKGKDDRDGIENIEYAEKRRNKGKKDEKEIKACLQEILTEKLNEEGNLIMEDEEVLGNEDNEGLSSKTKRNMEKDVFGIETEKTDKKKRKKTKTVKDVSEGEVDKGVPRTKKRTEGADLSRNSQHKGTPKRVRFSGHVEVFPTPDVANQGKKNKKKDLVQGKRFSLEEDEMVKEAVSNYIKGCALRDMSILQDLEGLFVMRLRGAALPWRPHESIYYRAHILFERAEVRAWTPEEYELIRRVHEERGSDWKALADVLGKHRFHVKDTWRRIKLPNMKKGRWSQEEYQSLFDLVNMDLRMKAFEEKKSKHGMLRDNICWGAISDKLSTRIVSACCEK</sequence>
<keyword evidence="4" id="KW-1185">Reference proteome</keyword>
<evidence type="ECO:0000256" key="1">
    <source>
        <dbReference type="SAM" id="MobiDB-lite"/>
    </source>
</evidence>
<dbReference type="PROSITE" id="PS50090">
    <property type="entry name" value="MYB_LIKE"/>
    <property type="match status" value="2"/>
</dbReference>
<feature type="compositionally biased region" description="Basic and acidic residues" evidence="1">
    <location>
        <begin position="364"/>
        <end position="388"/>
    </location>
</feature>
<dbReference type="Pfam" id="PF13921">
    <property type="entry name" value="Myb_DNA-bind_6"/>
    <property type="match status" value="1"/>
</dbReference>
<feature type="compositionally biased region" description="Basic and acidic residues" evidence="1">
    <location>
        <begin position="31"/>
        <end position="54"/>
    </location>
</feature>
<dbReference type="Proteomes" id="UP000655225">
    <property type="component" value="Unassembled WGS sequence"/>
</dbReference>